<protein>
    <recommendedName>
        <fullName evidence="3">DUF2613 family protein</fullName>
    </recommendedName>
</protein>
<gene>
    <name evidence="1" type="ORF">ACFPCV_00625</name>
</gene>
<accession>A0ABV9RUJ9</accession>
<organism evidence="1 2">
    <name type="scientific">Actinophytocola glycyrrhizae</name>
    <dbReference type="NCBI Taxonomy" id="2044873"/>
    <lineage>
        <taxon>Bacteria</taxon>
        <taxon>Bacillati</taxon>
        <taxon>Actinomycetota</taxon>
        <taxon>Actinomycetes</taxon>
        <taxon>Pseudonocardiales</taxon>
        <taxon>Pseudonocardiaceae</taxon>
    </lineage>
</organism>
<evidence type="ECO:0008006" key="3">
    <source>
        <dbReference type="Google" id="ProtNLM"/>
    </source>
</evidence>
<evidence type="ECO:0000313" key="2">
    <source>
        <dbReference type="Proteomes" id="UP001595859"/>
    </source>
</evidence>
<dbReference type="RefSeq" id="WP_378053281.1">
    <property type="nucleotide sequence ID" value="NZ_JBHSIS010000002.1"/>
</dbReference>
<keyword evidence="2" id="KW-1185">Reference proteome</keyword>
<name>A0ABV9RUJ9_9PSEU</name>
<dbReference type="EMBL" id="JBHSIS010000002">
    <property type="protein sequence ID" value="MFC4851987.1"/>
    <property type="molecule type" value="Genomic_DNA"/>
</dbReference>
<sequence length="56" mass="5407">MSRIIAALVAVVAGVALAVGGTATLVSLASPDRDVDLQNAPAGNGVDGGVVDYGNK</sequence>
<comment type="caution">
    <text evidence="1">The sequence shown here is derived from an EMBL/GenBank/DDBJ whole genome shotgun (WGS) entry which is preliminary data.</text>
</comment>
<dbReference type="Proteomes" id="UP001595859">
    <property type="component" value="Unassembled WGS sequence"/>
</dbReference>
<proteinExistence type="predicted"/>
<evidence type="ECO:0000313" key="1">
    <source>
        <dbReference type="EMBL" id="MFC4851987.1"/>
    </source>
</evidence>
<reference evidence="2" key="1">
    <citation type="journal article" date="2019" name="Int. J. Syst. Evol. Microbiol.">
        <title>The Global Catalogue of Microorganisms (GCM) 10K type strain sequencing project: providing services to taxonomists for standard genome sequencing and annotation.</title>
        <authorList>
            <consortium name="The Broad Institute Genomics Platform"/>
            <consortium name="The Broad Institute Genome Sequencing Center for Infectious Disease"/>
            <person name="Wu L."/>
            <person name="Ma J."/>
        </authorList>
    </citation>
    <scope>NUCLEOTIDE SEQUENCE [LARGE SCALE GENOMIC DNA]</scope>
    <source>
        <strain evidence="2">ZS-22-S1</strain>
    </source>
</reference>